<dbReference type="Proteomes" id="UP000037558">
    <property type="component" value="Unassembled WGS sequence"/>
</dbReference>
<evidence type="ECO:0000313" key="1">
    <source>
        <dbReference type="EMBL" id="KOO48161.1"/>
    </source>
</evidence>
<accession>A0A0M0LAS8</accession>
<comment type="caution">
    <text evidence="1">The sequence shown here is derived from an EMBL/GenBank/DDBJ whole genome shotgun (WGS) entry which is preliminary data.</text>
</comment>
<organism evidence="1 2">
    <name type="scientific">Priestia koreensis</name>
    <dbReference type="NCBI Taxonomy" id="284581"/>
    <lineage>
        <taxon>Bacteria</taxon>
        <taxon>Bacillati</taxon>
        <taxon>Bacillota</taxon>
        <taxon>Bacilli</taxon>
        <taxon>Bacillales</taxon>
        <taxon>Bacillaceae</taxon>
        <taxon>Priestia</taxon>
    </lineage>
</organism>
<name>A0A0M0LAS8_9BACI</name>
<sequence>MKGKVMSILAFSIFLAGCGGDAVSQEANKAEKVAARKQSSEKKSDMNEDKAIEAFYEVRKRPMDEVNKEAATDEVQTKDPKAYKIVPADHYTNAMDFQYFVGEYLQNFYNGTISDKDMLKFYQNYGSKDRKEFIFSNEANSKKIFHTIVKERKKAKQIVESYVLTDLEFDDTGNEAYFYRKQITEDRKEIYNVTTIRKEDRYWTFDMDEPSPAFVEKEETK</sequence>
<dbReference type="AlphaFoldDB" id="A0A0M0LAS8"/>
<evidence type="ECO:0000313" key="2">
    <source>
        <dbReference type="Proteomes" id="UP000037558"/>
    </source>
</evidence>
<dbReference type="RefSeq" id="WP_053400308.1">
    <property type="nucleotide sequence ID" value="NZ_JAUKEN010000004.1"/>
</dbReference>
<reference evidence="2" key="1">
    <citation type="submission" date="2015-08" db="EMBL/GenBank/DDBJ databases">
        <title>Fjat-14210 dsm16467.</title>
        <authorList>
            <person name="Liu B."/>
            <person name="Wang J."/>
            <person name="Zhu Y."/>
            <person name="Liu G."/>
            <person name="Chen Q."/>
            <person name="Chen Z."/>
            <person name="Lan J."/>
            <person name="Che J."/>
            <person name="Ge C."/>
            <person name="Shi H."/>
            <person name="Pan Z."/>
            <person name="Liu X."/>
        </authorList>
    </citation>
    <scope>NUCLEOTIDE SEQUENCE [LARGE SCALE GENOMIC DNA]</scope>
    <source>
        <strain evidence="2">DSM 16467</strain>
    </source>
</reference>
<protein>
    <recommendedName>
        <fullName evidence="3">Lipoprotein</fullName>
    </recommendedName>
</protein>
<dbReference type="OrthoDB" id="2854367at2"/>
<dbReference type="STRING" id="284581.AMD01_04970"/>
<keyword evidence="2" id="KW-1185">Reference proteome</keyword>
<dbReference type="PROSITE" id="PS51257">
    <property type="entry name" value="PROKAR_LIPOPROTEIN"/>
    <property type="match status" value="1"/>
</dbReference>
<proteinExistence type="predicted"/>
<gene>
    <name evidence="1" type="ORF">AMD01_04970</name>
</gene>
<evidence type="ECO:0008006" key="3">
    <source>
        <dbReference type="Google" id="ProtNLM"/>
    </source>
</evidence>
<dbReference type="EMBL" id="LILC01000006">
    <property type="protein sequence ID" value="KOO48161.1"/>
    <property type="molecule type" value="Genomic_DNA"/>
</dbReference>
<dbReference type="PATRIC" id="fig|284581.3.peg.1378"/>